<evidence type="ECO:0000313" key="4">
    <source>
        <dbReference type="Proteomes" id="UP001150925"/>
    </source>
</evidence>
<protein>
    <submittedName>
        <fullName evidence="3">Uncharacterized protein</fullName>
    </submittedName>
</protein>
<evidence type="ECO:0000256" key="2">
    <source>
        <dbReference type="SAM" id="SignalP"/>
    </source>
</evidence>
<feature type="compositionally biased region" description="Low complexity" evidence="1">
    <location>
        <begin position="167"/>
        <end position="187"/>
    </location>
</feature>
<comment type="caution">
    <text evidence="3">The sequence shown here is derived from an EMBL/GenBank/DDBJ whole genome shotgun (WGS) entry which is preliminary data.</text>
</comment>
<dbReference type="OrthoDB" id="5704996at2759"/>
<feature type="signal peptide" evidence="2">
    <location>
        <begin position="1"/>
        <end position="21"/>
    </location>
</feature>
<keyword evidence="4" id="KW-1185">Reference proteome</keyword>
<gene>
    <name evidence="3" type="ORF">IWQ62_005493</name>
</gene>
<dbReference type="Proteomes" id="UP001150925">
    <property type="component" value="Unassembled WGS sequence"/>
</dbReference>
<evidence type="ECO:0000313" key="3">
    <source>
        <dbReference type="EMBL" id="KAJ1955601.1"/>
    </source>
</evidence>
<feature type="chain" id="PRO_5040990964" evidence="2">
    <location>
        <begin position="22"/>
        <end position="225"/>
    </location>
</feature>
<dbReference type="EMBL" id="JANBPY010002301">
    <property type="protein sequence ID" value="KAJ1955601.1"/>
    <property type="molecule type" value="Genomic_DNA"/>
</dbReference>
<organism evidence="3 4">
    <name type="scientific">Dispira parvispora</name>
    <dbReference type="NCBI Taxonomy" id="1520584"/>
    <lineage>
        <taxon>Eukaryota</taxon>
        <taxon>Fungi</taxon>
        <taxon>Fungi incertae sedis</taxon>
        <taxon>Zoopagomycota</taxon>
        <taxon>Kickxellomycotina</taxon>
        <taxon>Dimargaritomycetes</taxon>
        <taxon>Dimargaritales</taxon>
        <taxon>Dimargaritaceae</taxon>
        <taxon>Dispira</taxon>
    </lineage>
</organism>
<feature type="region of interest" description="Disordered" evidence="1">
    <location>
        <begin position="115"/>
        <end position="205"/>
    </location>
</feature>
<evidence type="ECO:0000256" key="1">
    <source>
        <dbReference type="SAM" id="MobiDB-lite"/>
    </source>
</evidence>
<feature type="compositionally biased region" description="Basic and acidic residues" evidence="1">
    <location>
        <begin position="115"/>
        <end position="124"/>
    </location>
</feature>
<keyword evidence="2" id="KW-0732">Signal</keyword>
<accession>A0A9W8APV5</accession>
<dbReference type="AlphaFoldDB" id="A0A9W8APV5"/>
<reference evidence="3" key="1">
    <citation type="submission" date="2022-07" db="EMBL/GenBank/DDBJ databases">
        <title>Phylogenomic reconstructions and comparative analyses of Kickxellomycotina fungi.</title>
        <authorList>
            <person name="Reynolds N.K."/>
            <person name="Stajich J.E."/>
            <person name="Barry K."/>
            <person name="Grigoriev I.V."/>
            <person name="Crous P."/>
            <person name="Smith M.E."/>
        </authorList>
    </citation>
    <scope>NUCLEOTIDE SEQUENCE</scope>
    <source>
        <strain evidence="3">RSA 1196</strain>
    </source>
</reference>
<proteinExistence type="predicted"/>
<sequence length="225" mass="24087">MRLYTFTSVTLLAALANHSIATNTPHNRQVTVSLISDREVVVKWKPDVNDETGENHIQVVLDAESPKVLGEAKINAGEVRFKLPPGTTLDSLTSLVMKENDQVLGSVSDIGDEKAKVQNEDHAQAQEGPSVDGDQIMAPLTSSAKDGDSEELQQIESTDTKVSKLQSTSATTPTATAPTSAPTQVVDENNDDEDTKEEVGSSGNYITPQSVSVFGIVVMSFAVCW</sequence>
<name>A0A9W8APV5_9FUNG</name>